<dbReference type="GO" id="GO:0006526">
    <property type="term" value="P:L-arginine biosynthetic process"/>
    <property type="evidence" value="ECO:0007669"/>
    <property type="project" value="InterPro"/>
</dbReference>
<dbReference type="GO" id="GO:0003942">
    <property type="term" value="F:N-acetyl-gamma-glutamyl-phosphate reductase activity"/>
    <property type="evidence" value="ECO:0007669"/>
    <property type="project" value="InterPro"/>
</dbReference>
<accession>A0A7C1FEW4</accession>
<comment type="pathway">
    <text evidence="6">Amino-acid biosynthesis; L-lysine biosynthesis via AAA pathway; L-lysine from L-alpha-aminoadipate (Thermus route): step 3/5.</text>
</comment>
<dbReference type="NCBIfam" id="TIGR01850">
    <property type="entry name" value="argC"/>
    <property type="match status" value="1"/>
</dbReference>
<feature type="binding site" evidence="6">
    <location>
        <begin position="13"/>
        <end position="16"/>
    </location>
    <ligand>
        <name>NADP(+)</name>
        <dbReference type="ChEBI" id="CHEBI:58349"/>
    </ligand>
</feature>
<dbReference type="Pfam" id="PF01118">
    <property type="entry name" value="Semialdhyde_dh"/>
    <property type="match status" value="1"/>
</dbReference>
<dbReference type="UniPathway" id="UPA00033">
    <property type="reaction ID" value="UER00037"/>
</dbReference>
<dbReference type="HAMAP" id="MF_02083">
    <property type="entry name" value="LysY"/>
    <property type="match status" value="1"/>
</dbReference>
<evidence type="ECO:0000259" key="7">
    <source>
        <dbReference type="SMART" id="SM00859"/>
    </source>
</evidence>
<dbReference type="AlphaFoldDB" id="A0A7C1FEW4"/>
<dbReference type="InterPro" id="IPR036291">
    <property type="entry name" value="NAD(P)-bd_dom_sf"/>
</dbReference>
<gene>
    <name evidence="6" type="primary">lysY</name>
    <name evidence="8" type="ORF">ENQ20_00405</name>
</gene>
<sequence>MHNPISVSIIGASGYTGGELLRLLLDHPHVTVKQVTSERNAGNFIHFTHPNLRGRTRLQFVSASEVEPCDLLFLCLPHGGAMQKIDHYARLSERIIDLSADFRLRNPDDYVRWYGKPHANPTWLEKFVYGLPELHRDEMRTARYISGVGCNATATNLAIFPLFANGLADESRDVICEVKVGSSEGGNQASEATHHPERAGVMRSFAPTGHRHTAEVLQALARVGAHPRVHLSATAVDNVRGVLATAHVFVKAGVEEKDIFKAYRQTYRNEPFIRIVKERTGIYRYPEPKILAGSNYADVGFEFDPATGRVVAIAALDNLMKGAAGSAVQAMNIMYGWEETTGLTFPGLHPV</sequence>
<feature type="binding site" evidence="6">
    <location>
        <position position="318"/>
    </location>
    <ligand>
        <name>NADP(+)</name>
        <dbReference type="ChEBI" id="CHEBI:58349"/>
    </ligand>
</feature>
<feature type="active site" evidence="6">
    <location>
        <position position="150"/>
    </location>
</feature>
<comment type="function">
    <text evidence="6">Catalyzes the NADPH-dependent reduction of [LysW]-aminoadipate 6-phosphate to yield [LysW]-aminoadipate 6-semialdehyde.</text>
</comment>
<dbReference type="GO" id="GO:0070401">
    <property type="term" value="F:NADP+ binding"/>
    <property type="evidence" value="ECO:0007669"/>
    <property type="project" value="InterPro"/>
</dbReference>
<comment type="subcellular location">
    <subcellularLocation>
        <location evidence="6">Cytoplasm</location>
    </subcellularLocation>
</comment>
<dbReference type="EMBL" id="DSMG01000004">
    <property type="protein sequence ID" value="HDX29936.1"/>
    <property type="molecule type" value="Genomic_DNA"/>
</dbReference>
<evidence type="ECO:0000256" key="6">
    <source>
        <dbReference type="HAMAP-Rule" id="MF_02083"/>
    </source>
</evidence>
<comment type="caution">
    <text evidence="6">Lacks conserved residue(s) required for the propagation of feature annotation.</text>
</comment>
<keyword evidence="2 6" id="KW-0028">Amino-acid biosynthesis</keyword>
<reference evidence="8" key="1">
    <citation type="journal article" date="2020" name="mSystems">
        <title>Genome- and Community-Level Interaction Insights into Carbon Utilization and Element Cycling Functions of Hydrothermarchaeota in Hydrothermal Sediment.</title>
        <authorList>
            <person name="Zhou Z."/>
            <person name="Liu Y."/>
            <person name="Xu W."/>
            <person name="Pan J."/>
            <person name="Luo Z.H."/>
            <person name="Li M."/>
        </authorList>
    </citation>
    <scope>NUCLEOTIDE SEQUENCE [LARGE SCALE GENOMIC DNA]</scope>
    <source>
        <strain evidence="8">SpSt-289</strain>
    </source>
</reference>
<dbReference type="PANTHER" id="PTHR32338">
    <property type="entry name" value="N-ACETYL-GAMMA-GLUTAMYL-PHOSPHATE REDUCTASE, CHLOROPLASTIC-RELATED-RELATED"/>
    <property type="match status" value="1"/>
</dbReference>
<dbReference type="InterPro" id="IPR037535">
    <property type="entry name" value="LysY"/>
</dbReference>
<proteinExistence type="inferred from homology"/>
<comment type="similarity">
    <text evidence="6">Belongs to the NAGSA dehydrogenase family. Type 1 subfamily. LysY sub-subfamily.</text>
</comment>
<dbReference type="HAMAP" id="MF_00150">
    <property type="entry name" value="ArgC_type1"/>
    <property type="match status" value="1"/>
</dbReference>
<dbReference type="Pfam" id="PF22698">
    <property type="entry name" value="Semialdhyde_dhC_1"/>
    <property type="match status" value="1"/>
</dbReference>
<dbReference type="CDD" id="cd23939">
    <property type="entry name" value="AGPR_1_C_LysY"/>
    <property type="match status" value="1"/>
</dbReference>
<comment type="catalytic activity">
    <reaction evidence="6">
        <text>[amino-group carrier protein]-C-terminal-N-(1-carboxy-5-oxopentan-1-yl)-L-glutamine + phosphate + NADP(+) = [amino-group carrier protein]-C-terminal-N-(1-carboxy-5-phosphooxy-5-oxopentan-1-yl)-L-glutamine + NADPH + H(+)</text>
        <dbReference type="Rhea" id="RHEA:41948"/>
        <dbReference type="Rhea" id="RHEA-COMP:9712"/>
        <dbReference type="Rhea" id="RHEA-COMP:9714"/>
        <dbReference type="ChEBI" id="CHEBI:15378"/>
        <dbReference type="ChEBI" id="CHEBI:43474"/>
        <dbReference type="ChEBI" id="CHEBI:57783"/>
        <dbReference type="ChEBI" id="CHEBI:58349"/>
        <dbReference type="ChEBI" id="CHEBI:78499"/>
        <dbReference type="ChEBI" id="CHEBI:78501"/>
        <dbReference type="EC" id="1.2.1.103"/>
    </reaction>
</comment>
<evidence type="ECO:0000256" key="2">
    <source>
        <dbReference type="ARBA" id="ARBA00022605"/>
    </source>
</evidence>
<keyword evidence="3 6" id="KW-0521">NADP</keyword>
<keyword evidence="5 6" id="KW-0457">Lysine biosynthesis</keyword>
<evidence type="ECO:0000313" key="8">
    <source>
        <dbReference type="EMBL" id="HDX29936.1"/>
    </source>
</evidence>
<dbReference type="SUPFAM" id="SSF51735">
    <property type="entry name" value="NAD(P)-binding Rossmann-fold domains"/>
    <property type="match status" value="1"/>
</dbReference>
<name>A0A7C1FEW4_9CHLR</name>
<dbReference type="PANTHER" id="PTHR32338:SF11">
    <property type="entry name" value="[LYSW]-L-2-AMINOADIPATE_[LYSW]-L-GLUTAMATE PHOSPHATE REDUCTASE-RELATED"/>
    <property type="match status" value="1"/>
</dbReference>
<dbReference type="SUPFAM" id="SSF55347">
    <property type="entry name" value="Glyceraldehyde-3-phosphate dehydrogenase-like, C-terminal domain"/>
    <property type="match status" value="1"/>
</dbReference>
<dbReference type="InterPro" id="IPR000706">
    <property type="entry name" value="AGPR_type-1"/>
</dbReference>
<dbReference type="Gene3D" id="3.40.50.720">
    <property type="entry name" value="NAD(P)-binding Rossmann-like Domain"/>
    <property type="match status" value="1"/>
</dbReference>
<dbReference type="CDD" id="cd24151">
    <property type="entry name" value="AGPR_1_N_LysY"/>
    <property type="match status" value="1"/>
</dbReference>
<protein>
    <recommendedName>
        <fullName evidence="6">Putative [LysW]-L-2-aminoadipate 6-phosphate reductase</fullName>
        <ecNumber evidence="6">1.2.1.103</ecNumber>
    </recommendedName>
</protein>
<dbReference type="GO" id="GO:0051287">
    <property type="term" value="F:NAD binding"/>
    <property type="evidence" value="ECO:0007669"/>
    <property type="project" value="InterPro"/>
</dbReference>
<keyword evidence="4 6" id="KW-0560">Oxidoreductase</keyword>
<keyword evidence="1 6" id="KW-0963">Cytoplasm</keyword>
<dbReference type="InterPro" id="IPR058924">
    <property type="entry name" value="AGPR_dimerisation_dom"/>
</dbReference>
<dbReference type="Gene3D" id="3.30.360.10">
    <property type="entry name" value="Dihydrodipicolinate Reductase, domain 2"/>
    <property type="match status" value="1"/>
</dbReference>
<dbReference type="InterPro" id="IPR050085">
    <property type="entry name" value="AGPR"/>
</dbReference>
<dbReference type="GO" id="GO:0005737">
    <property type="term" value="C:cytoplasm"/>
    <property type="evidence" value="ECO:0007669"/>
    <property type="project" value="UniProtKB-SubCell"/>
</dbReference>
<dbReference type="SMART" id="SM00859">
    <property type="entry name" value="Semialdhyde_dh"/>
    <property type="match status" value="1"/>
</dbReference>
<dbReference type="InterPro" id="IPR000534">
    <property type="entry name" value="Semialdehyde_DH_NAD-bd"/>
</dbReference>
<organism evidence="8">
    <name type="scientific">Caldilinea aerophila</name>
    <dbReference type="NCBI Taxonomy" id="133453"/>
    <lineage>
        <taxon>Bacteria</taxon>
        <taxon>Bacillati</taxon>
        <taxon>Chloroflexota</taxon>
        <taxon>Caldilineae</taxon>
        <taxon>Caldilineales</taxon>
        <taxon>Caldilineaceae</taxon>
        <taxon>Caldilinea</taxon>
    </lineage>
</organism>
<evidence type="ECO:0000256" key="4">
    <source>
        <dbReference type="ARBA" id="ARBA00023002"/>
    </source>
</evidence>
<feature type="domain" description="Semialdehyde dehydrogenase NAD-binding" evidence="7">
    <location>
        <begin position="6"/>
        <end position="142"/>
    </location>
</feature>
<comment type="caution">
    <text evidence="8">The sequence shown here is derived from an EMBL/GenBank/DDBJ whole genome shotgun (WGS) entry which is preliminary data.</text>
</comment>
<evidence type="ECO:0000256" key="3">
    <source>
        <dbReference type="ARBA" id="ARBA00022857"/>
    </source>
</evidence>
<evidence type="ECO:0000256" key="5">
    <source>
        <dbReference type="ARBA" id="ARBA00023154"/>
    </source>
</evidence>
<dbReference type="GO" id="GO:0019878">
    <property type="term" value="P:lysine biosynthetic process via aminoadipic acid"/>
    <property type="evidence" value="ECO:0007669"/>
    <property type="project" value="UniProtKB-UniRule"/>
</dbReference>
<dbReference type="EC" id="1.2.1.103" evidence="6"/>
<evidence type="ECO:0000256" key="1">
    <source>
        <dbReference type="ARBA" id="ARBA00022490"/>
    </source>
</evidence>